<keyword evidence="1" id="KW-0812">Transmembrane</keyword>
<keyword evidence="2" id="KW-0808">Transferase</keyword>
<dbReference type="Proteomes" id="UP000294850">
    <property type="component" value="Unassembled WGS sequence"/>
</dbReference>
<dbReference type="InterPro" id="IPR027612">
    <property type="entry name" value="Put_MTase_LIC12133"/>
</dbReference>
<proteinExistence type="predicted"/>
<feature type="transmembrane region" description="Helical" evidence="1">
    <location>
        <begin position="6"/>
        <end position="24"/>
    </location>
</feature>
<comment type="caution">
    <text evidence="2">The sequence shown here is derived from an EMBL/GenBank/DDBJ whole genome shotgun (WGS) entry which is preliminary data.</text>
</comment>
<keyword evidence="1" id="KW-0472">Membrane</keyword>
<accession>A0A4R5DLD4</accession>
<organism evidence="2 3">
    <name type="scientific">Dyadobacter psychrotolerans</name>
    <dbReference type="NCBI Taxonomy" id="2541721"/>
    <lineage>
        <taxon>Bacteria</taxon>
        <taxon>Pseudomonadati</taxon>
        <taxon>Bacteroidota</taxon>
        <taxon>Cytophagia</taxon>
        <taxon>Cytophagales</taxon>
        <taxon>Spirosomataceae</taxon>
        <taxon>Dyadobacter</taxon>
    </lineage>
</organism>
<protein>
    <submittedName>
        <fullName evidence="2">Methyltransferase, TIGR04325 family</fullName>
        <ecNumber evidence="2">2.1.1.-</ecNumber>
    </submittedName>
</protein>
<keyword evidence="3" id="KW-1185">Reference proteome</keyword>
<dbReference type="AlphaFoldDB" id="A0A4R5DLD4"/>
<sequence length="294" mass="33551">MAGCVVFSATLFGFFVSNFTRFLLEKLYYKSLLRKIGVAPKNKNPYGWFGDYPSWEAASADTAGYQQANILEKTKQSLSRIKSGQAVYERDSVLFSQKEYPYPLISCLLHIASAHGNTLHVVDFGGSLGSSFYQIKDFLTHLEKISWHVVEQPNYVSCGKAEFEDDILKFDYTLKDGIKACRPHVVLLSSVVQYLPEPHRFLSELARQGVEYIIFDRTSFADSGKDRLTVQHVNPSIYQASYPCWFFNQDDFLRHFDQYSILAEFSSYVPSETILCIDGKPQAKDKGFFLKIKP</sequence>
<dbReference type="OrthoDB" id="118271at2"/>
<dbReference type="GO" id="GO:0008168">
    <property type="term" value="F:methyltransferase activity"/>
    <property type="evidence" value="ECO:0007669"/>
    <property type="project" value="UniProtKB-KW"/>
</dbReference>
<keyword evidence="1" id="KW-1133">Transmembrane helix</keyword>
<dbReference type="EMBL" id="SMFL01000005">
    <property type="protein sequence ID" value="TDE14899.1"/>
    <property type="molecule type" value="Genomic_DNA"/>
</dbReference>
<evidence type="ECO:0000256" key="1">
    <source>
        <dbReference type="SAM" id="Phobius"/>
    </source>
</evidence>
<dbReference type="GO" id="GO:0032259">
    <property type="term" value="P:methylation"/>
    <property type="evidence" value="ECO:0007669"/>
    <property type="project" value="UniProtKB-KW"/>
</dbReference>
<reference evidence="2 3" key="1">
    <citation type="submission" date="2019-03" db="EMBL/GenBank/DDBJ databases">
        <title>Dyadobacter AR-3-6 sp. nov., isolated from arctic soil.</title>
        <authorList>
            <person name="Chaudhary D.K."/>
        </authorList>
    </citation>
    <scope>NUCLEOTIDE SEQUENCE [LARGE SCALE GENOMIC DNA]</scope>
    <source>
        <strain evidence="2 3">AR-3-6</strain>
    </source>
</reference>
<name>A0A4R5DLD4_9BACT</name>
<evidence type="ECO:0000313" key="3">
    <source>
        <dbReference type="Proteomes" id="UP000294850"/>
    </source>
</evidence>
<dbReference type="EC" id="2.1.1.-" evidence="2"/>
<evidence type="ECO:0000313" key="2">
    <source>
        <dbReference type="EMBL" id="TDE14899.1"/>
    </source>
</evidence>
<dbReference type="NCBIfam" id="TIGR04325">
    <property type="entry name" value="MTase_LIC12133"/>
    <property type="match status" value="1"/>
</dbReference>
<keyword evidence="2" id="KW-0489">Methyltransferase</keyword>
<gene>
    <name evidence="2" type="ORF">E0F88_16810</name>
</gene>